<organism evidence="1">
    <name type="scientific">bioreactor metagenome</name>
    <dbReference type="NCBI Taxonomy" id="1076179"/>
    <lineage>
        <taxon>unclassified sequences</taxon>
        <taxon>metagenomes</taxon>
        <taxon>ecological metagenomes</taxon>
    </lineage>
</organism>
<dbReference type="AlphaFoldDB" id="A0A645F2J0"/>
<evidence type="ECO:0000313" key="1">
    <source>
        <dbReference type="EMBL" id="MPN06863.1"/>
    </source>
</evidence>
<sequence>MTVEPAWITLGQPNTKGKSELEKKFFPGYNRIVEFFFKDSILGSHGFRIDTVSMDNYIMEVVWATDFKEEYTIERRKIPVSATFAGQVWKSYHGIMKYYFSRGIAPTSSDGYSVTFRCVVEDFSLWTFFARNPLSHIKDLSTACNEIVKEVQENGKMANEEKHIKQIDKLLRKGNQNLKKKHPGERIQFL</sequence>
<name>A0A645F2J0_9ZZZZ</name>
<reference evidence="1" key="1">
    <citation type="submission" date="2019-08" db="EMBL/GenBank/DDBJ databases">
        <authorList>
            <person name="Kucharzyk K."/>
            <person name="Murdoch R.W."/>
            <person name="Higgins S."/>
            <person name="Loffler F."/>
        </authorList>
    </citation>
    <scope>NUCLEOTIDE SEQUENCE</scope>
</reference>
<protein>
    <submittedName>
        <fullName evidence="1">Uncharacterized protein</fullName>
    </submittedName>
</protein>
<proteinExistence type="predicted"/>
<gene>
    <name evidence="1" type="ORF">SDC9_154120</name>
</gene>
<comment type="caution">
    <text evidence="1">The sequence shown here is derived from an EMBL/GenBank/DDBJ whole genome shotgun (WGS) entry which is preliminary data.</text>
</comment>
<dbReference type="EMBL" id="VSSQ01052806">
    <property type="protein sequence ID" value="MPN06863.1"/>
    <property type="molecule type" value="Genomic_DNA"/>
</dbReference>
<accession>A0A645F2J0</accession>